<dbReference type="CDD" id="cd07562">
    <property type="entry name" value="Peptidase_S41_TRI"/>
    <property type="match status" value="1"/>
</dbReference>
<comment type="subcellular location">
    <subcellularLocation>
        <location evidence="1 7">Cytoplasm</location>
    </subcellularLocation>
</comment>
<dbReference type="PANTHER" id="PTHR43253">
    <property type="entry name" value="TRICORN PROTEASE HOMOLOG 2-RELATED"/>
    <property type="match status" value="1"/>
</dbReference>
<dbReference type="Gene3D" id="2.30.42.10">
    <property type="match status" value="1"/>
</dbReference>
<protein>
    <recommendedName>
        <fullName evidence="7">Tricorn protease homolog</fullName>
        <ecNumber evidence="7">3.4.21.-</ecNumber>
    </recommendedName>
</protein>
<proteinExistence type="inferred from homology"/>
<evidence type="ECO:0000313" key="12">
    <source>
        <dbReference type="Proteomes" id="UP001165460"/>
    </source>
</evidence>
<evidence type="ECO:0000256" key="6">
    <source>
        <dbReference type="ARBA" id="ARBA00022825"/>
    </source>
</evidence>
<feature type="chain" id="PRO_5045405105" description="Tricorn protease homolog" evidence="9">
    <location>
        <begin position="24"/>
        <end position="1058"/>
    </location>
</feature>
<keyword evidence="12" id="KW-1185">Reference proteome</keyword>
<dbReference type="InterPro" id="IPR028204">
    <property type="entry name" value="Tricorn_C1"/>
</dbReference>
<dbReference type="Proteomes" id="UP001165460">
    <property type="component" value="Unassembled WGS sequence"/>
</dbReference>
<evidence type="ECO:0000256" key="7">
    <source>
        <dbReference type="PIRNR" id="PIRNR036421"/>
    </source>
</evidence>
<feature type="signal peptide" evidence="9">
    <location>
        <begin position="1"/>
        <end position="23"/>
    </location>
</feature>
<dbReference type="EMBL" id="JALGBH010000001">
    <property type="protein sequence ID" value="MCJ0741983.1"/>
    <property type="molecule type" value="Genomic_DNA"/>
</dbReference>
<dbReference type="PIRSF" id="PIRSF036421">
    <property type="entry name" value="Tricorn_protease"/>
    <property type="match status" value="1"/>
</dbReference>
<evidence type="ECO:0000256" key="9">
    <source>
        <dbReference type="SAM" id="SignalP"/>
    </source>
</evidence>
<dbReference type="InterPro" id="IPR029045">
    <property type="entry name" value="ClpP/crotonase-like_dom_sf"/>
</dbReference>
<evidence type="ECO:0000256" key="4">
    <source>
        <dbReference type="ARBA" id="ARBA00022670"/>
    </source>
</evidence>
<evidence type="ECO:0000256" key="8">
    <source>
        <dbReference type="SAM" id="MobiDB-lite"/>
    </source>
</evidence>
<dbReference type="Gene3D" id="2.120.10.60">
    <property type="entry name" value="Tricorn protease N-terminal domain"/>
    <property type="match status" value="1"/>
</dbReference>
<feature type="compositionally biased region" description="Basic and acidic residues" evidence="8">
    <location>
        <begin position="550"/>
        <end position="568"/>
    </location>
</feature>
<feature type="region of interest" description="Disordered" evidence="8">
    <location>
        <begin position="540"/>
        <end position="568"/>
    </location>
</feature>
<dbReference type="Pfam" id="PF26549">
    <property type="entry name" value="Tricorn_N"/>
    <property type="match status" value="1"/>
</dbReference>
<dbReference type="SUPFAM" id="SSF52096">
    <property type="entry name" value="ClpP/crotonase"/>
    <property type="match status" value="1"/>
</dbReference>
<feature type="domain" description="Tail specific protease" evidence="10">
    <location>
        <begin position="827"/>
        <end position="1032"/>
    </location>
</feature>
<evidence type="ECO:0000256" key="2">
    <source>
        <dbReference type="ARBA" id="ARBA00008524"/>
    </source>
</evidence>
<keyword evidence="3 7" id="KW-0963">Cytoplasm</keyword>
<dbReference type="InterPro" id="IPR012393">
    <property type="entry name" value="Tricorn_protease"/>
</dbReference>
<dbReference type="EC" id="3.4.21.-" evidence="7"/>
<gene>
    <name evidence="11" type="ORF">MMF97_04600</name>
</gene>
<dbReference type="SUPFAM" id="SSF50156">
    <property type="entry name" value="PDZ domain-like"/>
    <property type="match status" value="1"/>
</dbReference>
<dbReference type="InterPro" id="IPR005151">
    <property type="entry name" value="Tail-specific_protease"/>
</dbReference>
<keyword evidence="9" id="KW-0732">Signal</keyword>
<keyword evidence="5 7" id="KW-0378">Hydrolase</keyword>
<dbReference type="SUPFAM" id="SSF69304">
    <property type="entry name" value="Tricorn protease N-terminal domain"/>
    <property type="match status" value="1"/>
</dbReference>
<comment type="function">
    <text evidence="7">Degrades oligopeptides.</text>
</comment>
<dbReference type="PANTHER" id="PTHR43253:SF1">
    <property type="entry name" value="TRICORN PROTEASE HOMOLOG 2-RELATED"/>
    <property type="match status" value="1"/>
</dbReference>
<keyword evidence="4 7" id="KW-0645">Protease</keyword>
<evidence type="ECO:0000313" key="11">
    <source>
        <dbReference type="EMBL" id="MCJ0741983.1"/>
    </source>
</evidence>
<name>A0ABS9ZVC5_9SPHI</name>
<dbReference type="Gene3D" id="3.90.226.10">
    <property type="entry name" value="2-enoyl-CoA Hydratase, Chain A, domain 1"/>
    <property type="match status" value="1"/>
</dbReference>
<comment type="caution">
    <text evidence="11">The sequence shown here is derived from an EMBL/GenBank/DDBJ whole genome shotgun (WGS) entry which is preliminary data.</text>
</comment>
<keyword evidence="6 7" id="KW-0720">Serine protease</keyword>
<dbReference type="Pfam" id="PF26550">
    <property type="entry name" value="Tricorn_2nd"/>
    <property type="match status" value="1"/>
</dbReference>
<accession>A0ABS9ZVC5</accession>
<evidence type="ECO:0000256" key="5">
    <source>
        <dbReference type="ARBA" id="ARBA00022801"/>
    </source>
</evidence>
<evidence type="ECO:0000256" key="3">
    <source>
        <dbReference type="ARBA" id="ARBA00022490"/>
    </source>
</evidence>
<dbReference type="Gene3D" id="3.30.750.44">
    <property type="match status" value="1"/>
</dbReference>
<dbReference type="Pfam" id="PF03572">
    <property type="entry name" value="Peptidase_S41"/>
    <property type="match status" value="1"/>
</dbReference>
<dbReference type="RefSeq" id="WP_243359895.1">
    <property type="nucleotide sequence ID" value="NZ_JALGBH010000001.1"/>
</dbReference>
<dbReference type="Gene3D" id="2.130.10.10">
    <property type="entry name" value="YVTN repeat-like/Quinoprotein amine dehydrogenase"/>
    <property type="match status" value="1"/>
</dbReference>
<comment type="similarity">
    <text evidence="2 7">Belongs to the peptidase S41B family.</text>
</comment>
<evidence type="ECO:0000259" key="10">
    <source>
        <dbReference type="SMART" id="SM00245"/>
    </source>
</evidence>
<dbReference type="SUPFAM" id="SSF82171">
    <property type="entry name" value="DPP6 N-terminal domain-like"/>
    <property type="match status" value="1"/>
</dbReference>
<evidence type="ECO:0000256" key="1">
    <source>
        <dbReference type="ARBA" id="ARBA00004496"/>
    </source>
</evidence>
<reference evidence="11" key="1">
    <citation type="submission" date="2022-03" db="EMBL/GenBank/DDBJ databases">
        <authorList>
            <person name="Woo C.Y."/>
        </authorList>
    </citation>
    <scope>NUCLEOTIDE SEQUENCE</scope>
    <source>
        <strain evidence="11">CYS-01</strain>
    </source>
</reference>
<organism evidence="11 12">
    <name type="scientific">Pedobacter montanisoli</name>
    <dbReference type="NCBI Taxonomy" id="2923277"/>
    <lineage>
        <taxon>Bacteria</taxon>
        <taxon>Pseudomonadati</taxon>
        <taxon>Bacteroidota</taxon>
        <taxon>Sphingobacteriia</taxon>
        <taxon>Sphingobacteriales</taxon>
        <taxon>Sphingobacteriaceae</taxon>
        <taxon>Pedobacter</taxon>
    </lineage>
</organism>
<dbReference type="Pfam" id="PF14684">
    <property type="entry name" value="Tricorn_C1"/>
    <property type="match status" value="1"/>
</dbReference>
<dbReference type="SMART" id="SM00245">
    <property type="entry name" value="TSPc"/>
    <property type="match status" value="1"/>
</dbReference>
<dbReference type="InterPro" id="IPR015943">
    <property type="entry name" value="WD40/YVTN_repeat-like_dom_sf"/>
</dbReference>
<dbReference type="InterPro" id="IPR036034">
    <property type="entry name" value="PDZ_sf"/>
</dbReference>
<sequence>MKIKKIWSSIAGLLLLLPALTYAQKQTYFASYPALSPDGQTIVFSYDGDIWKVPVKGGLASRITAMQGEEINPKISPDGKWLAFSSNQYGNFDVYIMPMSGGDIKQLTFNDAADEVDNWSWDSKTIYFTSSRYNNYSSYKVNINGGTAVRLFDNYFNTTHNIAEAPDGNLFFNDTWESRNFTNRKRYKGAYNPDIQSYNPKTKTYKRYTDYIGKDFWTTIDQKGNIYFVSDEANDEYNLYTFINGKKTALTKFDTSIKRPFVAANGNTVVFEKDYQLYVYDVANKKAEKVDISTFRNQTLAKEQEYEVRANISNFDVSPDGKKMAFISRGELFVSDVDGKFIRKISNSGERALELKWLADNKTILFNQTTEGYQNWFTITGDGKSAPKQLTTDKANNHDISFNKARTQAVYLSGRNELRIMDLKTFQSKTVVRDEFWAIQNSSPSFSPNDQYLLFTAYRNFEQDIFVHDIKANKTINLTNTGVTEAGPIWSPDGRYIYFTSSRTKPSYPLGMEDAHVYRMALDYYDTPYRSDKFDELFKENAPVAPKETTPAKEDKKPTDTAKKKAEEKPATKLITINTQRILDRIELVSPAFGTQYLTDVLAKGDKTYVFYSSSHEGFPMSTYRTVIEPFENNKTEKVTEGGFGIAEVAGKYFVIARGAISKYNIDANKLDKIDHTYKFTKNLNAEFNQMFYETWVGLDENFYDENFHGVDWEKMKKRYAAYLPYLNNRTDLRILLNDMLGELNSSHMGFNSFGTEERKSLNFVTNETGIIFNNENPYQVERIVAKSNAALLKDKIAKGDVLTHVNGVKVDAATDRDYYFTKPSLDKEMSLTFLRNGKSVDVNIHPQSSGALKSNLYDEWIANNRKNVEEWGKNRIAYSYMKNMSKGELETFLLDMVEQENNKDAVILDLRYNTGGNVHDEVLRFLSQRPYLKWKYRGGAISPQSNFAPAAKPIVLLINEQSLSDAEMTAAGFKQLKLGKIIGTETYRWIIFTSAKGLVDGSSYRLPSWGCYTMDGKNLEKEGVSPDIYVKNTFEDRLAGRDPQLERAIAEIMKDLK</sequence>